<dbReference type="AlphaFoldDB" id="A0A8X6IZA8"/>
<sequence length="283" mass="32231">MDYRCDPCNLDFTDIQQYLDHDCKFYVDQSVTQVYKDISMCINAFNLFKSTREGHAGNTPANEEQNKGISNDASVKEKRLILDFLKCNENKNQESNLNQPSTAFGVVQISEKNAQNRSKPPGISPELSPIPLCISERKPYFNPNQQSVAAKGYQMNPQIKANEQAIEIVHESKSTMYRIPHPSHRILSEMDLNLGKYSKRNRRTVDFVNRSKGVCEEPKYRHNVCSFQRNVNITLKTQNEIDTQSKIAASNSSLMKCSSVYSKETPIEQNIPGRSLNKKKEGN</sequence>
<dbReference type="OrthoDB" id="10493539at2759"/>
<dbReference type="EMBL" id="BMAO01025632">
    <property type="protein sequence ID" value="GFR04043.1"/>
    <property type="molecule type" value="Genomic_DNA"/>
</dbReference>
<protein>
    <submittedName>
        <fullName evidence="1">Uncharacterized protein</fullName>
    </submittedName>
</protein>
<comment type="caution">
    <text evidence="1">The sequence shown here is derived from an EMBL/GenBank/DDBJ whole genome shotgun (WGS) entry which is preliminary data.</text>
</comment>
<evidence type="ECO:0000313" key="1">
    <source>
        <dbReference type="EMBL" id="GFR04043.1"/>
    </source>
</evidence>
<evidence type="ECO:0000313" key="2">
    <source>
        <dbReference type="Proteomes" id="UP000887116"/>
    </source>
</evidence>
<keyword evidence="2" id="KW-1185">Reference proteome</keyword>
<name>A0A8X6IZA8_TRICU</name>
<organism evidence="1 2">
    <name type="scientific">Trichonephila clavata</name>
    <name type="common">Joro spider</name>
    <name type="synonym">Nephila clavata</name>
    <dbReference type="NCBI Taxonomy" id="2740835"/>
    <lineage>
        <taxon>Eukaryota</taxon>
        <taxon>Metazoa</taxon>
        <taxon>Ecdysozoa</taxon>
        <taxon>Arthropoda</taxon>
        <taxon>Chelicerata</taxon>
        <taxon>Arachnida</taxon>
        <taxon>Araneae</taxon>
        <taxon>Araneomorphae</taxon>
        <taxon>Entelegynae</taxon>
        <taxon>Araneoidea</taxon>
        <taxon>Nephilidae</taxon>
        <taxon>Trichonephila</taxon>
    </lineage>
</organism>
<accession>A0A8X6IZA8</accession>
<dbReference type="Proteomes" id="UP000887116">
    <property type="component" value="Unassembled WGS sequence"/>
</dbReference>
<gene>
    <name evidence="1" type="primary">NCL1_51212</name>
    <name evidence="1" type="ORF">TNCT_330371</name>
</gene>
<proteinExistence type="predicted"/>
<reference evidence="1" key="1">
    <citation type="submission" date="2020-07" db="EMBL/GenBank/DDBJ databases">
        <title>Multicomponent nature underlies the extraordinary mechanical properties of spider dragline silk.</title>
        <authorList>
            <person name="Kono N."/>
            <person name="Nakamura H."/>
            <person name="Mori M."/>
            <person name="Yoshida Y."/>
            <person name="Ohtoshi R."/>
            <person name="Malay A.D."/>
            <person name="Moran D.A.P."/>
            <person name="Tomita M."/>
            <person name="Numata K."/>
            <person name="Arakawa K."/>
        </authorList>
    </citation>
    <scope>NUCLEOTIDE SEQUENCE</scope>
</reference>